<dbReference type="EMBL" id="JAKIJS010000001">
    <property type="protein sequence ID" value="MCF6136394.1"/>
    <property type="molecule type" value="Genomic_DNA"/>
</dbReference>
<organism evidence="1 2">
    <name type="scientific">Pseudalkalibacillus berkeleyi</name>
    <dbReference type="NCBI Taxonomy" id="1069813"/>
    <lineage>
        <taxon>Bacteria</taxon>
        <taxon>Bacillati</taxon>
        <taxon>Bacillota</taxon>
        <taxon>Bacilli</taxon>
        <taxon>Bacillales</taxon>
        <taxon>Fictibacillaceae</taxon>
        <taxon>Pseudalkalibacillus</taxon>
    </lineage>
</organism>
<evidence type="ECO:0000313" key="1">
    <source>
        <dbReference type="EMBL" id="MCF6136394.1"/>
    </source>
</evidence>
<evidence type="ECO:0000313" key="2">
    <source>
        <dbReference type="Proteomes" id="UP001649381"/>
    </source>
</evidence>
<dbReference type="RefSeq" id="WP_236331017.1">
    <property type="nucleotide sequence ID" value="NZ_JAKIJS010000001.1"/>
</dbReference>
<protein>
    <recommendedName>
        <fullName evidence="3">DUF5348 domain-containing protein</fullName>
    </recommendedName>
</protein>
<dbReference type="Proteomes" id="UP001649381">
    <property type="component" value="Unassembled WGS sequence"/>
</dbReference>
<reference evidence="1 2" key="1">
    <citation type="submission" date="2022-01" db="EMBL/GenBank/DDBJ databases">
        <title>Alkalihalobacillus sp. EGI L200015, a novel bacterium isolated from a salt lake sediment.</title>
        <authorList>
            <person name="Gao L."/>
            <person name="Fang B.-Z."/>
            <person name="Li W.-J."/>
        </authorList>
    </citation>
    <scope>NUCLEOTIDE SEQUENCE [LARGE SCALE GENOMIC DNA]</scope>
    <source>
        <strain evidence="1 2">KCTC 12718</strain>
    </source>
</reference>
<accession>A0ABS9GXP0</accession>
<comment type="caution">
    <text evidence="1">The sequence shown here is derived from an EMBL/GenBank/DDBJ whole genome shotgun (WGS) entry which is preliminary data.</text>
</comment>
<gene>
    <name evidence="1" type="ORF">L2716_01545</name>
</gene>
<evidence type="ECO:0008006" key="3">
    <source>
        <dbReference type="Google" id="ProtNLM"/>
    </source>
</evidence>
<name>A0ABS9GXP0_9BACL</name>
<sequence>MVNKGTRVVYRGKTYTVIWRYDSGYLELKGDFRIYLVHEYDVKYVK</sequence>
<keyword evidence="2" id="KW-1185">Reference proteome</keyword>
<proteinExistence type="predicted"/>